<keyword evidence="1" id="KW-0472">Membrane</keyword>
<name>A0A927EY86_9ACTN</name>
<gene>
    <name evidence="3" type="ORF">IF129_10010</name>
</gene>
<sequence>MAGIAERYLADDEELVHLTRQHWMETVSEFVLLCLIWCGAGLLLWAVPQDAGWSGGASLVVLGAAAVASLWWALVPLLRWRFTVYIVTTKRIYKRSGFLTKRGRSIPLVRVNDVSFRAHLWQRLLGYGTLTIQSASEQGVMTLRHVPDPESLKALIYQQVDEEQRGDGVPR</sequence>
<dbReference type="PANTHER" id="PTHR37938:SF1">
    <property type="entry name" value="BLL0215 PROTEIN"/>
    <property type="match status" value="1"/>
</dbReference>
<comment type="caution">
    <text evidence="3">The sequence shown here is derived from an EMBL/GenBank/DDBJ whole genome shotgun (WGS) entry which is preliminary data.</text>
</comment>
<feature type="domain" description="YdbS-like PH" evidence="2">
    <location>
        <begin position="80"/>
        <end position="156"/>
    </location>
</feature>
<keyword evidence="1" id="KW-1133">Transmembrane helix</keyword>
<evidence type="ECO:0000256" key="1">
    <source>
        <dbReference type="SAM" id="Phobius"/>
    </source>
</evidence>
<keyword evidence="1" id="KW-0812">Transmembrane</keyword>
<evidence type="ECO:0000313" key="4">
    <source>
        <dbReference type="Proteomes" id="UP000632289"/>
    </source>
</evidence>
<dbReference type="AlphaFoldDB" id="A0A927EY86"/>
<keyword evidence="4" id="KW-1185">Reference proteome</keyword>
<dbReference type="Proteomes" id="UP000632289">
    <property type="component" value="Unassembled WGS sequence"/>
</dbReference>
<dbReference type="RefSeq" id="WP_191209211.1">
    <property type="nucleotide sequence ID" value="NZ_BAABKL010000036.1"/>
</dbReference>
<accession>A0A927EY86</accession>
<evidence type="ECO:0000313" key="3">
    <source>
        <dbReference type="EMBL" id="MBD3931893.1"/>
    </source>
</evidence>
<feature type="transmembrane region" description="Helical" evidence="1">
    <location>
        <begin position="53"/>
        <end position="74"/>
    </location>
</feature>
<protein>
    <submittedName>
        <fullName evidence="3">PH domain-containing protein</fullName>
    </submittedName>
</protein>
<reference evidence="3" key="1">
    <citation type="submission" date="2020-09" db="EMBL/GenBank/DDBJ databases">
        <title>Secondary metabolite and genome analysis of marine Streptomyces chumphonensis KK1-2T.</title>
        <authorList>
            <person name="Phongsopitanun W."/>
            <person name="Kanchanasin P."/>
            <person name="Pittayakhajonwut P."/>
            <person name="Suwanborirux K."/>
            <person name="Tanasupawat S."/>
        </authorList>
    </citation>
    <scope>NUCLEOTIDE SEQUENCE</scope>
    <source>
        <strain evidence="3">KK1-2</strain>
    </source>
</reference>
<dbReference type="InterPro" id="IPR005182">
    <property type="entry name" value="YdbS-like_PH"/>
</dbReference>
<feature type="transmembrane region" description="Helical" evidence="1">
    <location>
        <begin position="30"/>
        <end position="47"/>
    </location>
</feature>
<dbReference type="Pfam" id="PF03703">
    <property type="entry name" value="bPH_2"/>
    <property type="match status" value="1"/>
</dbReference>
<organism evidence="3 4">
    <name type="scientific">Streptomyces chumphonensis</name>
    <dbReference type="NCBI Taxonomy" id="1214925"/>
    <lineage>
        <taxon>Bacteria</taxon>
        <taxon>Bacillati</taxon>
        <taxon>Actinomycetota</taxon>
        <taxon>Actinomycetes</taxon>
        <taxon>Kitasatosporales</taxon>
        <taxon>Streptomycetaceae</taxon>
        <taxon>Streptomyces</taxon>
    </lineage>
</organism>
<proteinExistence type="predicted"/>
<evidence type="ECO:0000259" key="2">
    <source>
        <dbReference type="Pfam" id="PF03703"/>
    </source>
</evidence>
<dbReference type="EMBL" id="JACXYU010000004">
    <property type="protein sequence ID" value="MBD3931893.1"/>
    <property type="molecule type" value="Genomic_DNA"/>
</dbReference>
<dbReference type="PANTHER" id="PTHR37938">
    <property type="entry name" value="BLL0215 PROTEIN"/>
    <property type="match status" value="1"/>
</dbReference>